<dbReference type="AlphaFoldDB" id="A0A3D9HM08"/>
<dbReference type="RefSeq" id="WP_116039434.1">
    <property type="nucleotide sequence ID" value="NZ_QRDX01000001.1"/>
</dbReference>
<comment type="caution">
    <text evidence="2">The sequence shown here is derived from an EMBL/GenBank/DDBJ whole genome shotgun (WGS) entry which is preliminary data.</text>
</comment>
<organism evidence="2 3">
    <name type="scientific">Seonamhaeicola aphaedonensis</name>
    <dbReference type="NCBI Taxonomy" id="1461338"/>
    <lineage>
        <taxon>Bacteria</taxon>
        <taxon>Pseudomonadati</taxon>
        <taxon>Bacteroidota</taxon>
        <taxon>Flavobacteriia</taxon>
        <taxon>Flavobacteriales</taxon>
        <taxon>Flavobacteriaceae</taxon>
    </lineage>
</organism>
<dbReference type="PROSITE" id="PS51257">
    <property type="entry name" value="PROKAR_LIPOPROTEIN"/>
    <property type="match status" value="1"/>
</dbReference>
<keyword evidence="3" id="KW-1185">Reference proteome</keyword>
<dbReference type="Proteomes" id="UP000256629">
    <property type="component" value="Unassembled WGS sequence"/>
</dbReference>
<dbReference type="InterPro" id="IPR021516">
    <property type="entry name" value="DUF3179"/>
</dbReference>
<feature type="chain" id="PRO_5017831395" evidence="1">
    <location>
        <begin position="21"/>
        <end position="351"/>
    </location>
</feature>
<gene>
    <name evidence="2" type="ORF">DFQ02_101547</name>
</gene>
<protein>
    <submittedName>
        <fullName evidence="2">Uncharacterized protein DUF3179</fullName>
    </submittedName>
</protein>
<feature type="signal peptide" evidence="1">
    <location>
        <begin position="1"/>
        <end position="20"/>
    </location>
</feature>
<evidence type="ECO:0000256" key="1">
    <source>
        <dbReference type="SAM" id="SignalP"/>
    </source>
</evidence>
<keyword evidence="1" id="KW-0732">Signal</keyword>
<proteinExistence type="predicted"/>
<sequence length="351" mass="39615">MKNYILLALLVLLTSCSTTSESVENSISNEFSEWLIPINQILDGGPGKDGIPSIDNPQFTEVTSVSFLADDDLVVGIIKGNETKAYPHVILDWHEVVNDEIDGSFFTLNYCPLTGTAFAWESKTNNTKTTFGVSGLLYNANLILYDRNTDSNWSQLQLQCVNGELINDKPKLYNVVETNWKTWKALYPDSQVLNTQTGFSRNYGTSPYGDYATNNNRFIFRPEITNPALPNKERVYAIIDDTKSKVYQFSDFTNGKIIKDSFEGKDYLIVGNNDIIYGFGLNNDQANLTFEYDFNDSESFFKDNEGNKWSIFGTAIEGPRTGESLESVKSVMSYWFAIAVFYPNPEIYSTQ</sequence>
<reference evidence="2 3" key="1">
    <citation type="submission" date="2018-07" db="EMBL/GenBank/DDBJ databases">
        <title>Genomic Encyclopedia of Type Strains, Phase III (KMG-III): the genomes of soil and plant-associated and newly described type strains.</title>
        <authorList>
            <person name="Whitman W."/>
        </authorList>
    </citation>
    <scope>NUCLEOTIDE SEQUENCE [LARGE SCALE GENOMIC DNA]</scope>
    <source>
        <strain evidence="2 3">CECT 8487</strain>
    </source>
</reference>
<evidence type="ECO:0000313" key="2">
    <source>
        <dbReference type="EMBL" id="RED50514.1"/>
    </source>
</evidence>
<dbReference type="EMBL" id="QRDX01000001">
    <property type="protein sequence ID" value="RED50514.1"/>
    <property type="molecule type" value="Genomic_DNA"/>
</dbReference>
<dbReference type="Pfam" id="PF11376">
    <property type="entry name" value="DUF3179"/>
    <property type="match status" value="1"/>
</dbReference>
<name>A0A3D9HM08_9FLAO</name>
<evidence type="ECO:0000313" key="3">
    <source>
        <dbReference type="Proteomes" id="UP000256629"/>
    </source>
</evidence>
<accession>A0A3D9HM08</accession>
<dbReference type="OrthoDB" id="9806357at2"/>